<evidence type="ECO:0000259" key="18">
    <source>
        <dbReference type="Pfam" id="PF10531"/>
    </source>
</evidence>
<feature type="compositionally biased region" description="Low complexity" evidence="15">
    <location>
        <begin position="62"/>
        <end position="73"/>
    </location>
</feature>
<keyword evidence="8" id="KW-0625">Polysaccharide transport</keyword>
<keyword evidence="6" id="KW-0812">Transmembrane</keyword>
<dbReference type="GO" id="GO:0006811">
    <property type="term" value="P:monoatomic ion transport"/>
    <property type="evidence" value="ECO:0007669"/>
    <property type="project" value="UniProtKB-KW"/>
</dbReference>
<dbReference type="InterPro" id="IPR054765">
    <property type="entry name" value="SLBB_dom"/>
</dbReference>
<evidence type="ECO:0000313" key="20">
    <source>
        <dbReference type="EMBL" id="ARN23352.1"/>
    </source>
</evidence>
<dbReference type="AlphaFoldDB" id="A0A1W6LGE3"/>
<evidence type="ECO:0000256" key="5">
    <source>
        <dbReference type="ARBA" id="ARBA00022597"/>
    </source>
</evidence>
<dbReference type="Pfam" id="PF10531">
    <property type="entry name" value="SLBB"/>
    <property type="match status" value="1"/>
</dbReference>
<evidence type="ECO:0000256" key="11">
    <source>
        <dbReference type="ARBA" id="ARBA00023136"/>
    </source>
</evidence>
<feature type="region of interest" description="Disordered" evidence="15">
    <location>
        <begin position="455"/>
        <end position="555"/>
    </location>
</feature>
<keyword evidence="7 16" id="KW-0732">Signal</keyword>
<dbReference type="InterPro" id="IPR003715">
    <property type="entry name" value="Poly_export_N"/>
</dbReference>
<keyword evidence="11" id="KW-0472">Membrane</keyword>
<dbReference type="Gene3D" id="3.30.1950.10">
    <property type="entry name" value="wza like domain"/>
    <property type="match status" value="1"/>
</dbReference>
<evidence type="ECO:0000256" key="16">
    <source>
        <dbReference type="SAM" id="SignalP"/>
    </source>
</evidence>
<keyword evidence="12" id="KW-0564">Palmitate</keyword>
<evidence type="ECO:0000256" key="7">
    <source>
        <dbReference type="ARBA" id="ARBA00022729"/>
    </source>
</evidence>
<dbReference type="KEGG" id="rgu:A4W93_27515"/>
<feature type="chain" id="PRO_5043433556" evidence="16">
    <location>
        <begin position="29"/>
        <end position="889"/>
    </location>
</feature>
<evidence type="ECO:0000256" key="12">
    <source>
        <dbReference type="ARBA" id="ARBA00023139"/>
    </source>
</evidence>
<dbReference type="Pfam" id="PF22461">
    <property type="entry name" value="SLBB_2"/>
    <property type="match status" value="1"/>
</dbReference>
<dbReference type="GO" id="GO:0015288">
    <property type="term" value="F:porin activity"/>
    <property type="evidence" value="ECO:0007669"/>
    <property type="project" value="UniProtKB-KW"/>
</dbReference>
<evidence type="ECO:0000256" key="10">
    <source>
        <dbReference type="ARBA" id="ARBA00023114"/>
    </source>
</evidence>
<evidence type="ECO:0000256" key="3">
    <source>
        <dbReference type="ARBA" id="ARBA00022448"/>
    </source>
</evidence>
<dbReference type="EMBL" id="CP015118">
    <property type="protein sequence ID" value="ARN23352.1"/>
    <property type="molecule type" value="Genomic_DNA"/>
</dbReference>
<feature type="region of interest" description="Disordered" evidence="15">
    <location>
        <begin position="32"/>
        <end position="109"/>
    </location>
</feature>
<gene>
    <name evidence="20" type="ORF">A4W93_27515</name>
</gene>
<dbReference type="Pfam" id="PF02563">
    <property type="entry name" value="Poly_export"/>
    <property type="match status" value="1"/>
</dbReference>
<keyword evidence="5" id="KW-0762">Sugar transport</keyword>
<keyword evidence="21" id="KW-1185">Reference proteome</keyword>
<name>A0A1W6LGE3_9BURK</name>
<dbReference type="InterPro" id="IPR049712">
    <property type="entry name" value="Poly_export"/>
</dbReference>
<dbReference type="PANTHER" id="PTHR33619:SF3">
    <property type="entry name" value="POLYSACCHARIDE EXPORT PROTEIN GFCE-RELATED"/>
    <property type="match status" value="1"/>
</dbReference>
<evidence type="ECO:0000256" key="15">
    <source>
        <dbReference type="SAM" id="MobiDB-lite"/>
    </source>
</evidence>
<feature type="compositionally biased region" description="Gly residues" evidence="15">
    <location>
        <begin position="52"/>
        <end position="61"/>
    </location>
</feature>
<dbReference type="OrthoDB" id="9815244at2"/>
<dbReference type="GO" id="GO:0046930">
    <property type="term" value="C:pore complex"/>
    <property type="evidence" value="ECO:0007669"/>
    <property type="project" value="UniProtKB-KW"/>
</dbReference>
<feature type="compositionally biased region" description="Basic and acidic residues" evidence="15">
    <location>
        <begin position="460"/>
        <end position="473"/>
    </location>
</feature>
<evidence type="ECO:0000256" key="13">
    <source>
        <dbReference type="ARBA" id="ARBA00023237"/>
    </source>
</evidence>
<keyword evidence="14" id="KW-0449">Lipoprotein</keyword>
<feature type="domain" description="Soluble ligand binding" evidence="18">
    <location>
        <begin position="632"/>
        <end position="667"/>
    </location>
</feature>
<comment type="similarity">
    <text evidence="2">Belongs to the BexD/CtrA/VexA family.</text>
</comment>
<feature type="signal peptide" evidence="16">
    <location>
        <begin position="1"/>
        <end position="28"/>
    </location>
</feature>
<keyword evidence="13" id="KW-0998">Cell outer membrane</keyword>
<keyword evidence="10" id="KW-0626">Porin</keyword>
<dbReference type="RefSeq" id="WP_085753670.1">
    <property type="nucleotide sequence ID" value="NZ_BSPR01000017.1"/>
</dbReference>
<keyword evidence="9" id="KW-0406">Ion transport</keyword>
<dbReference type="GO" id="GO:0009279">
    <property type="term" value="C:cell outer membrane"/>
    <property type="evidence" value="ECO:0007669"/>
    <property type="project" value="UniProtKB-SubCell"/>
</dbReference>
<evidence type="ECO:0000259" key="19">
    <source>
        <dbReference type="Pfam" id="PF22461"/>
    </source>
</evidence>
<feature type="compositionally biased region" description="Low complexity" evidence="15">
    <location>
        <begin position="80"/>
        <end position="93"/>
    </location>
</feature>
<protein>
    <submittedName>
        <fullName evidence="20">Uncharacterized protein</fullName>
    </submittedName>
</protein>
<evidence type="ECO:0000256" key="4">
    <source>
        <dbReference type="ARBA" id="ARBA00022452"/>
    </source>
</evidence>
<dbReference type="Gene3D" id="3.10.560.10">
    <property type="entry name" value="Outer membrane lipoprotein wza domain like"/>
    <property type="match status" value="3"/>
</dbReference>
<evidence type="ECO:0000256" key="14">
    <source>
        <dbReference type="ARBA" id="ARBA00023288"/>
    </source>
</evidence>
<organism evidence="20 21">
    <name type="scientific">Piscinibacter gummiphilus</name>
    <dbReference type="NCBI Taxonomy" id="946333"/>
    <lineage>
        <taxon>Bacteria</taxon>
        <taxon>Pseudomonadati</taxon>
        <taxon>Pseudomonadota</taxon>
        <taxon>Betaproteobacteria</taxon>
        <taxon>Burkholderiales</taxon>
        <taxon>Sphaerotilaceae</taxon>
        <taxon>Piscinibacter</taxon>
    </lineage>
</organism>
<reference evidence="20 21" key="1">
    <citation type="submission" date="2016-04" db="EMBL/GenBank/DDBJ databases">
        <title>Complete genome sequence of natural rubber-degrading, novel Gram-negative bacterium, Rhizobacter gummiphilus strain NS21.</title>
        <authorList>
            <person name="Tabata M."/>
            <person name="Kasai D."/>
            <person name="Fukuda M."/>
        </authorList>
    </citation>
    <scope>NUCLEOTIDE SEQUENCE [LARGE SCALE GENOMIC DNA]</scope>
    <source>
        <strain evidence="20 21">NS21</strain>
    </source>
</reference>
<comment type="subcellular location">
    <subcellularLocation>
        <location evidence="1">Cell outer membrane</location>
        <topology evidence="1">Multi-pass membrane protein</topology>
    </subcellularLocation>
</comment>
<dbReference type="GO" id="GO:0015159">
    <property type="term" value="F:polysaccharide transmembrane transporter activity"/>
    <property type="evidence" value="ECO:0007669"/>
    <property type="project" value="InterPro"/>
</dbReference>
<dbReference type="STRING" id="946333.A4W93_27515"/>
<dbReference type="PANTHER" id="PTHR33619">
    <property type="entry name" value="POLYSACCHARIDE EXPORT PROTEIN GFCE-RELATED"/>
    <property type="match status" value="1"/>
</dbReference>
<evidence type="ECO:0000256" key="2">
    <source>
        <dbReference type="ARBA" id="ARBA00009450"/>
    </source>
</evidence>
<dbReference type="Proteomes" id="UP000193427">
    <property type="component" value="Chromosome"/>
</dbReference>
<evidence type="ECO:0000256" key="1">
    <source>
        <dbReference type="ARBA" id="ARBA00004571"/>
    </source>
</evidence>
<evidence type="ECO:0000256" key="8">
    <source>
        <dbReference type="ARBA" id="ARBA00023047"/>
    </source>
</evidence>
<evidence type="ECO:0000313" key="21">
    <source>
        <dbReference type="Proteomes" id="UP000193427"/>
    </source>
</evidence>
<feature type="compositionally biased region" description="Basic and acidic residues" evidence="15">
    <location>
        <begin position="537"/>
        <end position="551"/>
    </location>
</feature>
<evidence type="ECO:0000256" key="6">
    <source>
        <dbReference type="ARBA" id="ARBA00022692"/>
    </source>
</evidence>
<proteinExistence type="inferred from homology"/>
<evidence type="ECO:0000259" key="17">
    <source>
        <dbReference type="Pfam" id="PF02563"/>
    </source>
</evidence>
<feature type="domain" description="SLBB" evidence="19">
    <location>
        <begin position="229"/>
        <end position="304"/>
    </location>
</feature>
<feature type="domain" description="Polysaccharide export protein N-terminal" evidence="17">
    <location>
        <begin position="148"/>
        <end position="222"/>
    </location>
</feature>
<keyword evidence="4" id="KW-1134">Transmembrane beta strand</keyword>
<keyword evidence="3" id="KW-0813">Transport</keyword>
<evidence type="ECO:0000256" key="9">
    <source>
        <dbReference type="ARBA" id="ARBA00023065"/>
    </source>
</evidence>
<sequence length="889" mass="96029">MTLPSFRSLLRASALAASLLSFSSALLAAGETSNGSFNTPAYGEPLDSMRLGGTGDSGGTSSGRSGVVVRNDGSPGGQQPGSSTQQQQQQTQQRPAVTSPGRRSDMLPQRPSEFQKFVEAATGRQLQPFGARFFNEAADSFSPVDNVPVSADYMVGPGDQLLIRAWGSIDVDYRATVDRSGQISLPKVGTFTVAGTRASNLESHLRAQIGRLFTNFNLNVTLGQLRGVKVFVVGPARVPGVYTLASQSTMLSAVVAAGGPSANGSMRKVSLRRDGRTVAEIDIYDFLVQGDKSKDVQLAAGDVIVFQPAGPRVAVTGTIDSPAIYELKSEKEPVADVLRYAGDSPVLVNPNRVQVERIDTARTGAARFVEQFKLDAAGLQKPLQDGDVLTLLPISPAFSNAVTLRGAVAQPLRYAHTPGMRIRDLIPDRDALISPDFYRRKNLLVQVIEEDEMGRPLSRNTRDRQDRSDRYDRANNASRNDADSRNGQRNGAMAYGTPTDNLDVRDAQRLGNPPYDRDGMSSSGSGDNLRSPNGSQRYDRDDRDDDNERNRFSTNTRQRIASPLFDAVNWDYAVIERLNKADLTTQVIPFNLGKAVLHGDETNNLELLAGDVVTVYSQKDLRVPVSRQTRLVSVLGEVGAPGTYQLLPGETLPQLITRAGGLTPQAYVYGLEFSREETRQRQRENLQAAIVRLEALSSVQAARDAANRSDLATAGQAAVSSAATQAQIGRLRRMEPNGRIALELQPNVASLSELPEVPLEHLDQIVVPTKPAFVTVAGAVVNNNAFLWKPGKTVGDYIGSAGLDDAAEVSNMFVLRADGTVTHANDTRGFFGGNKLESVPLNPGDAVVVPNKLDYETWGRALVRNLKDWSQIFAQFGLGAAAIITLRDN</sequence>
<accession>A0A1W6LGE3</accession>
<dbReference type="InterPro" id="IPR019554">
    <property type="entry name" value="Soluble_ligand-bd"/>
</dbReference>